<reference evidence="1" key="1">
    <citation type="submission" date="2023-07" db="EMBL/GenBank/DDBJ databases">
        <title>draft genome sequence of fig (Ficus carica).</title>
        <authorList>
            <person name="Takahashi T."/>
            <person name="Nishimura K."/>
        </authorList>
    </citation>
    <scope>NUCLEOTIDE SEQUENCE</scope>
</reference>
<dbReference type="Proteomes" id="UP001187192">
    <property type="component" value="Unassembled WGS sequence"/>
</dbReference>
<proteinExistence type="predicted"/>
<evidence type="ECO:0000313" key="1">
    <source>
        <dbReference type="EMBL" id="GMN47836.1"/>
    </source>
</evidence>
<comment type="caution">
    <text evidence="1">The sequence shown here is derived from an EMBL/GenBank/DDBJ whole genome shotgun (WGS) entry which is preliminary data.</text>
</comment>
<evidence type="ECO:0000313" key="2">
    <source>
        <dbReference type="Proteomes" id="UP001187192"/>
    </source>
</evidence>
<keyword evidence="2" id="KW-1185">Reference proteome</keyword>
<gene>
    <name evidence="1" type="ORF">TIFTF001_017005</name>
</gene>
<dbReference type="EMBL" id="BTGU01000026">
    <property type="protein sequence ID" value="GMN47836.1"/>
    <property type="molecule type" value="Genomic_DNA"/>
</dbReference>
<organism evidence="1 2">
    <name type="scientific">Ficus carica</name>
    <name type="common">Common fig</name>
    <dbReference type="NCBI Taxonomy" id="3494"/>
    <lineage>
        <taxon>Eukaryota</taxon>
        <taxon>Viridiplantae</taxon>
        <taxon>Streptophyta</taxon>
        <taxon>Embryophyta</taxon>
        <taxon>Tracheophyta</taxon>
        <taxon>Spermatophyta</taxon>
        <taxon>Magnoliopsida</taxon>
        <taxon>eudicotyledons</taxon>
        <taxon>Gunneridae</taxon>
        <taxon>Pentapetalae</taxon>
        <taxon>rosids</taxon>
        <taxon>fabids</taxon>
        <taxon>Rosales</taxon>
        <taxon>Moraceae</taxon>
        <taxon>Ficeae</taxon>
        <taxon>Ficus</taxon>
    </lineage>
</organism>
<protein>
    <submittedName>
        <fullName evidence="1">Uncharacterized protein</fullName>
    </submittedName>
</protein>
<sequence>MISFQFQFRVESLHSKSNLVYCAPSRPCYLSYPCLVHCSPTSCSSPPSPICSPASRTTHRRIASLPASQANHCPITTRSSALGMEESEFSTAREGRGASKVAVARETHRLVV</sequence>
<feature type="non-terminal residue" evidence="1">
    <location>
        <position position="112"/>
    </location>
</feature>
<dbReference type="AlphaFoldDB" id="A0AA88APV4"/>
<accession>A0AA88APV4</accession>
<name>A0AA88APV4_FICCA</name>